<evidence type="ECO:0008006" key="4">
    <source>
        <dbReference type="Google" id="ProtNLM"/>
    </source>
</evidence>
<reference evidence="2" key="1">
    <citation type="submission" date="2016-10" db="EMBL/GenBank/DDBJ databases">
        <authorList>
            <person name="See-Too W.S."/>
        </authorList>
    </citation>
    <scope>NUCLEOTIDE SEQUENCE</scope>
    <source>
        <strain evidence="2">L10.15</strain>
    </source>
</reference>
<dbReference type="STRING" id="1302659.I858_015290"/>
<feature type="transmembrane region" description="Helical" evidence="1">
    <location>
        <begin position="12"/>
        <end position="39"/>
    </location>
</feature>
<evidence type="ECO:0000256" key="1">
    <source>
        <dbReference type="SAM" id="Phobius"/>
    </source>
</evidence>
<name>A0A1B1S598_9BACL</name>
<evidence type="ECO:0000313" key="3">
    <source>
        <dbReference type="Proteomes" id="UP000053354"/>
    </source>
</evidence>
<dbReference type="EMBL" id="CP016540">
    <property type="protein sequence ID" value="ANU28353.1"/>
    <property type="molecule type" value="Genomic_DNA"/>
</dbReference>
<dbReference type="NCBIfam" id="NF041002">
    <property type="entry name" value="pilin_ComGF"/>
    <property type="match status" value="1"/>
</dbReference>
<dbReference type="AlphaFoldDB" id="A0A1B1S598"/>
<keyword evidence="1" id="KW-0472">Membrane</keyword>
<dbReference type="KEGG" id="pll:I858_015290"/>
<protein>
    <recommendedName>
        <fullName evidence="4">Competence protein ComGF</fullName>
    </recommendedName>
</protein>
<keyword evidence="1" id="KW-0812">Transmembrane</keyword>
<evidence type="ECO:0000313" key="2">
    <source>
        <dbReference type="EMBL" id="ANU28353.1"/>
    </source>
</evidence>
<sequence length="146" mass="17029">MHQVRQLDDKGFTFLTALFDLFVLMLILPLIVLFFSFMIRFTEDLDPHEAEWRLFAIDLQNYLHQSDSIEVINGGNGIRVVQKGEEFDIELYTNMVRKQKNRKGHEVMLTRIYQSQFSISGDSLQIRVEFSTGTIEEAEYVFTSAP</sequence>
<proteinExistence type="predicted"/>
<dbReference type="InterPro" id="IPR016977">
    <property type="entry name" value="ComGF"/>
</dbReference>
<dbReference type="RefSeq" id="WP_065524708.1">
    <property type="nucleotide sequence ID" value="NZ_CP016540.2"/>
</dbReference>
<gene>
    <name evidence="2" type="ORF">I858_015290</name>
</gene>
<keyword evidence="3" id="KW-1185">Reference proteome</keyword>
<organism evidence="2 3">
    <name type="scientific">Planococcus versutus</name>
    <dbReference type="NCBI Taxonomy" id="1302659"/>
    <lineage>
        <taxon>Bacteria</taxon>
        <taxon>Bacillati</taxon>
        <taxon>Bacillota</taxon>
        <taxon>Bacilli</taxon>
        <taxon>Bacillales</taxon>
        <taxon>Caryophanaceae</taxon>
        <taxon>Planococcus</taxon>
    </lineage>
</organism>
<accession>A0A1B1S598</accession>
<keyword evidence="1" id="KW-1133">Transmembrane helix</keyword>
<dbReference type="Pfam" id="PF15980">
    <property type="entry name" value="ComGF"/>
    <property type="match status" value="1"/>
</dbReference>
<dbReference type="Proteomes" id="UP000053354">
    <property type="component" value="Chromosome"/>
</dbReference>
<dbReference type="OrthoDB" id="2361316at2"/>